<evidence type="ECO:0000256" key="3">
    <source>
        <dbReference type="PROSITE-ProRule" id="PRU00492"/>
    </source>
</evidence>
<organism evidence="5 6">
    <name type="scientific">Secundilactobacillus malefermentans</name>
    <dbReference type="NCBI Taxonomy" id="176292"/>
    <lineage>
        <taxon>Bacteria</taxon>
        <taxon>Bacillati</taxon>
        <taxon>Bacillota</taxon>
        <taxon>Bacilli</taxon>
        <taxon>Lactobacillales</taxon>
        <taxon>Lactobacillaceae</taxon>
        <taxon>Secundilactobacillus</taxon>
    </lineage>
</organism>
<evidence type="ECO:0000259" key="4">
    <source>
        <dbReference type="PROSITE" id="PS51161"/>
    </source>
</evidence>
<reference evidence="5 6" key="1">
    <citation type="journal article" date="2019" name="Appl. Microbiol. Biotechnol.">
        <title>Uncovering carbohydrate metabolism through a genotype-phenotype association study of 56 lactic acid bacteria genomes.</title>
        <authorList>
            <person name="Buron-Moles G."/>
            <person name="Chailyan A."/>
            <person name="Dolejs I."/>
            <person name="Forster J."/>
            <person name="Miks M.H."/>
        </authorList>
    </citation>
    <scope>NUCLEOTIDE SEQUENCE [LARGE SCALE GENOMIC DNA]</scope>
    <source>
        <strain evidence="5 6">ATCC 49373</strain>
    </source>
</reference>
<protein>
    <recommendedName>
        <fullName evidence="4">ATP-cone domain-containing protein</fullName>
    </recommendedName>
</protein>
<dbReference type="Proteomes" id="UP000294854">
    <property type="component" value="Unassembled WGS sequence"/>
</dbReference>
<dbReference type="AlphaFoldDB" id="A0A4R5NSI1"/>
<dbReference type="GO" id="GO:0005524">
    <property type="term" value="F:ATP binding"/>
    <property type="evidence" value="ECO:0007669"/>
    <property type="project" value="UniProtKB-UniRule"/>
</dbReference>
<comment type="caution">
    <text evidence="5">The sequence shown here is derived from an EMBL/GenBank/DDBJ whole genome shotgun (WGS) entry which is preliminary data.</text>
</comment>
<keyword evidence="1 3" id="KW-0547">Nucleotide-binding</keyword>
<sequence>MNVRKPQQSQMQISIRYVEKQNGRKVMFDGRKILHSLTQLTHDSDLIRRANALVLAQIASFTRIDTVTIRQLLISTLDLLGHHELAQRYVEERQTPEVQGQQLSFF</sequence>
<evidence type="ECO:0000256" key="2">
    <source>
        <dbReference type="ARBA" id="ARBA00022840"/>
    </source>
</evidence>
<evidence type="ECO:0000256" key="1">
    <source>
        <dbReference type="ARBA" id="ARBA00022741"/>
    </source>
</evidence>
<keyword evidence="6" id="KW-1185">Reference proteome</keyword>
<evidence type="ECO:0000313" key="6">
    <source>
        <dbReference type="Proteomes" id="UP000294854"/>
    </source>
</evidence>
<evidence type="ECO:0000313" key="5">
    <source>
        <dbReference type="EMBL" id="TDG80074.1"/>
    </source>
</evidence>
<gene>
    <name evidence="5" type="ORF">C5L31_000446</name>
</gene>
<dbReference type="Pfam" id="PF03477">
    <property type="entry name" value="ATP-cone"/>
    <property type="match status" value="1"/>
</dbReference>
<dbReference type="EMBL" id="PUFO01000013">
    <property type="protein sequence ID" value="TDG80074.1"/>
    <property type="molecule type" value="Genomic_DNA"/>
</dbReference>
<feature type="domain" description="ATP-cone" evidence="4">
    <location>
        <begin position="16"/>
        <end position="100"/>
    </location>
</feature>
<dbReference type="OrthoDB" id="2294278at2"/>
<accession>A0A4R5NSI1</accession>
<name>A0A4R5NSI1_9LACO</name>
<proteinExistence type="predicted"/>
<dbReference type="PROSITE" id="PS51161">
    <property type="entry name" value="ATP_CONE"/>
    <property type="match status" value="1"/>
</dbReference>
<dbReference type="InterPro" id="IPR005144">
    <property type="entry name" value="ATP-cone_dom"/>
</dbReference>
<keyword evidence="2 3" id="KW-0067">ATP-binding</keyword>
<dbReference type="RefSeq" id="WP_010620413.1">
    <property type="nucleotide sequence ID" value="NZ_CP042371.1"/>
</dbReference>